<proteinExistence type="predicted"/>
<protein>
    <submittedName>
        <fullName evidence="2">Uncharacterized protein</fullName>
    </submittedName>
</protein>
<organism evidence="2 3">
    <name type="scientific">Streptomyces malaysiensis subsp. samsunensis</name>
    <dbReference type="NCBI Taxonomy" id="459658"/>
    <lineage>
        <taxon>Bacteria</taxon>
        <taxon>Bacillati</taxon>
        <taxon>Actinomycetota</taxon>
        <taxon>Actinomycetes</taxon>
        <taxon>Kitasatosporales</taxon>
        <taxon>Streptomycetaceae</taxon>
        <taxon>Streptomyces</taxon>
        <taxon>Streptomyces violaceusniger group</taxon>
    </lineage>
</organism>
<dbReference type="EMBL" id="JANIIC010000031">
    <property type="protein sequence ID" value="MCQ8832329.1"/>
    <property type="molecule type" value="Genomic_DNA"/>
</dbReference>
<name>A0A9X2LZA0_STRMQ</name>
<dbReference type="RefSeq" id="WP_257633150.1">
    <property type="nucleotide sequence ID" value="NZ_JANIIC010000031.1"/>
</dbReference>
<dbReference type="Proteomes" id="UP001142400">
    <property type="component" value="Unassembled WGS sequence"/>
</dbReference>
<comment type="caution">
    <text evidence="2">The sequence shown here is derived from an EMBL/GenBank/DDBJ whole genome shotgun (WGS) entry which is preliminary data.</text>
</comment>
<keyword evidence="3" id="KW-1185">Reference proteome</keyword>
<evidence type="ECO:0000256" key="1">
    <source>
        <dbReference type="SAM" id="MobiDB-lite"/>
    </source>
</evidence>
<accession>A0A9X2LZA0</accession>
<dbReference type="AlphaFoldDB" id="A0A9X2LZA0"/>
<feature type="region of interest" description="Disordered" evidence="1">
    <location>
        <begin position="1"/>
        <end position="62"/>
    </location>
</feature>
<sequence>RTPRPRHALRHAIDARRGPGRADSARPGPDRPGASCSGPFRHRVPRLGSARSGTVRPRSERAVPAECAPIRFGTADLL</sequence>
<gene>
    <name evidence="2" type="ORF">NQU54_25505</name>
</gene>
<feature type="compositionally biased region" description="Basic residues" evidence="1">
    <location>
        <begin position="1"/>
        <end position="10"/>
    </location>
</feature>
<feature type="non-terminal residue" evidence="2">
    <location>
        <position position="1"/>
    </location>
</feature>
<evidence type="ECO:0000313" key="3">
    <source>
        <dbReference type="Proteomes" id="UP001142400"/>
    </source>
</evidence>
<evidence type="ECO:0000313" key="2">
    <source>
        <dbReference type="EMBL" id="MCQ8832329.1"/>
    </source>
</evidence>
<reference evidence="2" key="1">
    <citation type="submission" date="2022-06" db="EMBL/GenBank/DDBJ databases">
        <title>WGS of actinobacteria.</title>
        <authorList>
            <person name="Thawai C."/>
        </authorList>
    </citation>
    <scope>NUCLEOTIDE SEQUENCE</scope>
    <source>
        <strain evidence="2">DSM 42010</strain>
    </source>
</reference>